<dbReference type="EMBL" id="UYRX01001085">
    <property type="protein sequence ID" value="VDK88102.1"/>
    <property type="molecule type" value="Genomic_DNA"/>
</dbReference>
<keyword evidence="3" id="KW-1185">Reference proteome</keyword>
<organism evidence="2 3">
    <name type="scientific">Litomosoides sigmodontis</name>
    <name type="common">Filarial nematode worm</name>
    <dbReference type="NCBI Taxonomy" id="42156"/>
    <lineage>
        <taxon>Eukaryota</taxon>
        <taxon>Metazoa</taxon>
        <taxon>Ecdysozoa</taxon>
        <taxon>Nematoda</taxon>
        <taxon>Chromadorea</taxon>
        <taxon>Rhabditida</taxon>
        <taxon>Spirurina</taxon>
        <taxon>Spiruromorpha</taxon>
        <taxon>Filarioidea</taxon>
        <taxon>Onchocercidae</taxon>
        <taxon>Litomosoides</taxon>
    </lineage>
</organism>
<accession>A0A3P6TJ03</accession>
<dbReference type="STRING" id="42156.A0A3P6TJ03"/>
<gene>
    <name evidence="2" type="ORF">NLS_LOCUS8495</name>
</gene>
<sequence length="356" mass="40447">MPPKGGVAVLPPDLMAEAHARVKEREQKLSDENVKGQENNEDATVTIKKFIPLKWKAPASMLEESLLAENKASEDRETLKSTGVDVVSRISQPSDQDAQFIFRARTHQTIPSNRLPSDGNFLMGRSVFSPVREAEEMRDRVNQRMTETPSESFFGSRLNTSLDDFSTASRMNTPFDASKDSHTNLHSNYPTSRSRSQSRIHTVFSPPSINQVHSPRQDENGINMLRQRSRTVERRSGEGTVKALTRKWPPQSNATGVFIAKDNWNIIPTEIVSCQRVMERSVTDKWTTRDVKGDVMDEWSTRSWKGEIDGMKRRDNNTGETWHREVAVAPDGSSSFVDNKRFYTRDYVVESEIRNA</sequence>
<evidence type="ECO:0000313" key="3">
    <source>
        <dbReference type="Proteomes" id="UP000277928"/>
    </source>
</evidence>
<dbReference type="Proteomes" id="UP000277928">
    <property type="component" value="Unassembled WGS sequence"/>
</dbReference>
<evidence type="ECO:0000313" key="2">
    <source>
        <dbReference type="EMBL" id="VDK88102.1"/>
    </source>
</evidence>
<protein>
    <submittedName>
        <fullName evidence="2">Uncharacterized protein</fullName>
    </submittedName>
</protein>
<reference evidence="2 3" key="1">
    <citation type="submission" date="2018-08" db="EMBL/GenBank/DDBJ databases">
        <authorList>
            <person name="Laetsch R D."/>
            <person name="Stevens L."/>
            <person name="Kumar S."/>
            <person name="Blaxter L. M."/>
        </authorList>
    </citation>
    <scope>NUCLEOTIDE SEQUENCE [LARGE SCALE GENOMIC DNA]</scope>
</reference>
<evidence type="ECO:0000256" key="1">
    <source>
        <dbReference type="SAM" id="MobiDB-lite"/>
    </source>
</evidence>
<feature type="compositionally biased region" description="Polar residues" evidence="1">
    <location>
        <begin position="184"/>
        <end position="199"/>
    </location>
</feature>
<dbReference type="OrthoDB" id="5863642at2759"/>
<name>A0A3P6TJ03_LITSI</name>
<feature type="region of interest" description="Disordered" evidence="1">
    <location>
        <begin position="173"/>
        <end position="199"/>
    </location>
</feature>
<dbReference type="AlphaFoldDB" id="A0A3P6TJ03"/>
<proteinExistence type="predicted"/>